<keyword evidence="1" id="KW-0472">Membrane</keyword>
<keyword evidence="1" id="KW-1133">Transmembrane helix</keyword>
<name>A0AAD7HDF7_9AGAR</name>
<feature type="transmembrane region" description="Helical" evidence="1">
    <location>
        <begin position="120"/>
        <end position="141"/>
    </location>
</feature>
<dbReference type="EMBL" id="JARJLG010000309">
    <property type="protein sequence ID" value="KAJ7718198.1"/>
    <property type="molecule type" value="Genomic_DNA"/>
</dbReference>
<dbReference type="Proteomes" id="UP001215280">
    <property type="component" value="Unassembled WGS sequence"/>
</dbReference>
<accession>A0AAD7HDF7</accession>
<keyword evidence="3" id="KW-1185">Reference proteome</keyword>
<dbReference type="AlphaFoldDB" id="A0AAD7HDF7"/>
<evidence type="ECO:0000313" key="3">
    <source>
        <dbReference type="Proteomes" id="UP001215280"/>
    </source>
</evidence>
<proteinExistence type="predicted"/>
<organism evidence="2 3">
    <name type="scientific">Mycena maculata</name>
    <dbReference type="NCBI Taxonomy" id="230809"/>
    <lineage>
        <taxon>Eukaryota</taxon>
        <taxon>Fungi</taxon>
        <taxon>Dikarya</taxon>
        <taxon>Basidiomycota</taxon>
        <taxon>Agaricomycotina</taxon>
        <taxon>Agaricomycetes</taxon>
        <taxon>Agaricomycetidae</taxon>
        <taxon>Agaricales</taxon>
        <taxon>Marasmiineae</taxon>
        <taxon>Mycenaceae</taxon>
        <taxon>Mycena</taxon>
    </lineage>
</organism>
<evidence type="ECO:0000313" key="2">
    <source>
        <dbReference type="EMBL" id="KAJ7718198.1"/>
    </source>
</evidence>
<feature type="transmembrane region" description="Helical" evidence="1">
    <location>
        <begin position="147"/>
        <end position="167"/>
    </location>
</feature>
<gene>
    <name evidence="2" type="ORF">DFH07DRAFT_1011952</name>
</gene>
<sequence length="188" mass="20507">MAKFQMKDDQKVGVMQPESESWFYTHIDRVYDHNQVVAGTVTLQCNGPDDPVRVFSTMLEGMWDVAASPAARGIVLDCWLSDGYLPPLLADMRLTTGLLANVETLPENTSRAQEAPREHLYLLLVLAAYPAKLVLLVLQGVNRPSVAAAPYIILLAVSVFICGSTAVNDVKPSGAEAHPEPHPKGRVK</sequence>
<evidence type="ECO:0000256" key="1">
    <source>
        <dbReference type="SAM" id="Phobius"/>
    </source>
</evidence>
<comment type="caution">
    <text evidence="2">The sequence shown here is derived from an EMBL/GenBank/DDBJ whole genome shotgun (WGS) entry which is preliminary data.</text>
</comment>
<keyword evidence="1" id="KW-0812">Transmembrane</keyword>
<protein>
    <submittedName>
        <fullName evidence="2">Uncharacterized protein</fullName>
    </submittedName>
</protein>
<reference evidence="2" key="1">
    <citation type="submission" date="2023-03" db="EMBL/GenBank/DDBJ databases">
        <title>Massive genome expansion in bonnet fungi (Mycena s.s.) driven by repeated elements and novel gene families across ecological guilds.</title>
        <authorList>
            <consortium name="Lawrence Berkeley National Laboratory"/>
            <person name="Harder C.B."/>
            <person name="Miyauchi S."/>
            <person name="Viragh M."/>
            <person name="Kuo A."/>
            <person name="Thoen E."/>
            <person name="Andreopoulos B."/>
            <person name="Lu D."/>
            <person name="Skrede I."/>
            <person name="Drula E."/>
            <person name="Henrissat B."/>
            <person name="Morin E."/>
            <person name="Kohler A."/>
            <person name="Barry K."/>
            <person name="LaButti K."/>
            <person name="Morin E."/>
            <person name="Salamov A."/>
            <person name="Lipzen A."/>
            <person name="Mereny Z."/>
            <person name="Hegedus B."/>
            <person name="Baldrian P."/>
            <person name="Stursova M."/>
            <person name="Weitz H."/>
            <person name="Taylor A."/>
            <person name="Grigoriev I.V."/>
            <person name="Nagy L.G."/>
            <person name="Martin F."/>
            <person name="Kauserud H."/>
        </authorList>
    </citation>
    <scope>NUCLEOTIDE SEQUENCE</scope>
    <source>
        <strain evidence="2">CBHHK188m</strain>
    </source>
</reference>